<dbReference type="AlphaFoldDB" id="S8CIA2"/>
<reference evidence="5 6" key="1">
    <citation type="journal article" date="2013" name="BMC Genomics">
        <title>The miniature genome of a carnivorous plant Genlisea aurea contains a low number of genes and short non-coding sequences.</title>
        <authorList>
            <person name="Leushkin E.V."/>
            <person name="Sutormin R.A."/>
            <person name="Nabieva E.R."/>
            <person name="Penin A.A."/>
            <person name="Kondrashov A.S."/>
            <person name="Logacheva M.D."/>
        </authorList>
    </citation>
    <scope>NUCLEOTIDE SEQUENCE [LARGE SCALE GENOMIC DNA]</scope>
</reference>
<dbReference type="OrthoDB" id="773291at2759"/>
<dbReference type="Gene3D" id="1.20.140.40">
    <property type="entry name" value="Invertase/pectin methylesterase inhibitor family protein"/>
    <property type="match status" value="1"/>
</dbReference>
<evidence type="ECO:0000256" key="2">
    <source>
        <dbReference type="ARBA" id="ARBA00023157"/>
    </source>
</evidence>
<keyword evidence="6" id="KW-1185">Reference proteome</keyword>
<dbReference type="NCBIfam" id="TIGR01614">
    <property type="entry name" value="PME_inhib"/>
    <property type="match status" value="1"/>
</dbReference>
<keyword evidence="1" id="KW-0732">Signal</keyword>
<dbReference type="PANTHER" id="PTHR35357">
    <property type="entry name" value="OS02G0537100 PROTEIN"/>
    <property type="match status" value="1"/>
</dbReference>
<sequence>FLLLLITILSSSYSQQSSDIIQRTCENTKYYDLCVSSLISDASTEHQTDPKGLALIILDLARANATATNSYLTSQMSSNFTAKAAVGVMKECRDRYGYAVEALANGARDVAAELYDLAYLHVMAAADYPTGCRFAFRRYGGIVYPGELATRENQLRQICDVAMEIIDGL</sequence>
<dbReference type="PANTHER" id="PTHR35357:SF8">
    <property type="entry name" value="OS01G0111000 PROTEIN"/>
    <property type="match status" value="1"/>
</dbReference>
<organism evidence="5 6">
    <name type="scientific">Genlisea aurea</name>
    <dbReference type="NCBI Taxonomy" id="192259"/>
    <lineage>
        <taxon>Eukaryota</taxon>
        <taxon>Viridiplantae</taxon>
        <taxon>Streptophyta</taxon>
        <taxon>Embryophyta</taxon>
        <taxon>Tracheophyta</taxon>
        <taxon>Spermatophyta</taxon>
        <taxon>Magnoliopsida</taxon>
        <taxon>eudicotyledons</taxon>
        <taxon>Gunneridae</taxon>
        <taxon>Pentapetalae</taxon>
        <taxon>asterids</taxon>
        <taxon>lamiids</taxon>
        <taxon>Lamiales</taxon>
        <taxon>Lentibulariaceae</taxon>
        <taxon>Genlisea</taxon>
    </lineage>
</organism>
<gene>
    <name evidence="5" type="ORF">M569_10411</name>
</gene>
<dbReference type="SMART" id="SM00856">
    <property type="entry name" value="PMEI"/>
    <property type="match status" value="1"/>
</dbReference>
<name>S8CIA2_9LAMI</name>
<feature type="domain" description="Pectinesterase inhibitor" evidence="4">
    <location>
        <begin position="16"/>
        <end position="165"/>
    </location>
</feature>
<dbReference type="Proteomes" id="UP000015453">
    <property type="component" value="Unassembled WGS sequence"/>
</dbReference>
<accession>S8CIA2</accession>
<dbReference type="CDD" id="cd14859">
    <property type="entry name" value="PMEI_like"/>
    <property type="match status" value="1"/>
</dbReference>
<dbReference type="EMBL" id="AUSU01004868">
    <property type="protein sequence ID" value="EPS64371.1"/>
    <property type="molecule type" value="Genomic_DNA"/>
</dbReference>
<dbReference type="Pfam" id="PF04043">
    <property type="entry name" value="PMEI"/>
    <property type="match status" value="1"/>
</dbReference>
<evidence type="ECO:0000313" key="5">
    <source>
        <dbReference type="EMBL" id="EPS64371.1"/>
    </source>
</evidence>
<evidence type="ECO:0000313" key="6">
    <source>
        <dbReference type="Proteomes" id="UP000015453"/>
    </source>
</evidence>
<dbReference type="SUPFAM" id="SSF101148">
    <property type="entry name" value="Plant invertase/pectin methylesterase inhibitor"/>
    <property type="match status" value="1"/>
</dbReference>
<evidence type="ECO:0000256" key="3">
    <source>
        <dbReference type="ARBA" id="ARBA00038471"/>
    </source>
</evidence>
<comment type="similarity">
    <text evidence="3">Belongs to the PMEI family.</text>
</comment>
<dbReference type="GO" id="GO:0004857">
    <property type="term" value="F:enzyme inhibitor activity"/>
    <property type="evidence" value="ECO:0007669"/>
    <property type="project" value="InterPro"/>
</dbReference>
<protein>
    <recommendedName>
        <fullName evidence="4">Pectinesterase inhibitor domain-containing protein</fullName>
    </recommendedName>
</protein>
<evidence type="ECO:0000259" key="4">
    <source>
        <dbReference type="SMART" id="SM00856"/>
    </source>
</evidence>
<comment type="caution">
    <text evidence="5">The sequence shown here is derived from an EMBL/GenBank/DDBJ whole genome shotgun (WGS) entry which is preliminary data.</text>
</comment>
<proteinExistence type="inferred from homology"/>
<keyword evidence="2" id="KW-1015">Disulfide bond</keyword>
<dbReference type="InterPro" id="IPR035513">
    <property type="entry name" value="Invertase/methylesterase_inhib"/>
</dbReference>
<feature type="non-terminal residue" evidence="5">
    <location>
        <position position="169"/>
    </location>
</feature>
<dbReference type="InterPro" id="IPR006501">
    <property type="entry name" value="Pectinesterase_inhib_dom"/>
</dbReference>
<feature type="non-terminal residue" evidence="5">
    <location>
        <position position="1"/>
    </location>
</feature>
<evidence type="ECO:0000256" key="1">
    <source>
        <dbReference type="ARBA" id="ARBA00022729"/>
    </source>
</evidence>